<organism evidence="3 4">
    <name type="scientific">Phyllotreta striolata</name>
    <name type="common">Striped flea beetle</name>
    <name type="synonym">Crioceris striolata</name>
    <dbReference type="NCBI Taxonomy" id="444603"/>
    <lineage>
        <taxon>Eukaryota</taxon>
        <taxon>Metazoa</taxon>
        <taxon>Ecdysozoa</taxon>
        <taxon>Arthropoda</taxon>
        <taxon>Hexapoda</taxon>
        <taxon>Insecta</taxon>
        <taxon>Pterygota</taxon>
        <taxon>Neoptera</taxon>
        <taxon>Endopterygota</taxon>
        <taxon>Coleoptera</taxon>
        <taxon>Polyphaga</taxon>
        <taxon>Cucujiformia</taxon>
        <taxon>Chrysomeloidea</taxon>
        <taxon>Chrysomelidae</taxon>
        <taxon>Galerucinae</taxon>
        <taxon>Alticini</taxon>
        <taxon>Phyllotreta</taxon>
    </lineage>
</organism>
<proteinExistence type="predicted"/>
<dbReference type="InterPro" id="IPR029063">
    <property type="entry name" value="SAM-dependent_MTases_sf"/>
</dbReference>
<dbReference type="InterPro" id="IPR025714">
    <property type="entry name" value="Methyltranfer_dom"/>
</dbReference>
<dbReference type="PANTHER" id="PTHR12496:SF9">
    <property type="entry name" value="METHYLTRANSFERASE-LIKE PROTEIN 25-RELATED"/>
    <property type="match status" value="1"/>
</dbReference>
<keyword evidence="4" id="KW-1185">Reference proteome</keyword>
<dbReference type="Proteomes" id="UP001153712">
    <property type="component" value="Chromosome 1"/>
</dbReference>
<evidence type="ECO:0000313" key="4">
    <source>
        <dbReference type="Proteomes" id="UP001153712"/>
    </source>
</evidence>
<dbReference type="PANTHER" id="PTHR12496">
    <property type="entry name" value="CGI-41 METHYLTRANSFERASE"/>
    <property type="match status" value="1"/>
</dbReference>
<gene>
    <name evidence="3" type="ORF">PHYEVI_LOCUS1019</name>
</gene>
<evidence type="ECO:0000259" key="1">
    <source>
        <dbReference type="Pfam" id="PF09811"/>
    </source>
</evidence>
<evidence type="ECO:0000259" key="2">
    <source>
        <dbReference type="Pfam" id="PF13679"/>
    </source>
</evidence>
<accession>A0A9N9TG95</accession>
<dbReference type="OrthoDB" id="10258156at2759"/>
<feature type="domain" description="Essential protein Yae1 N-terminal" evidence="1">
    <location>
        <begin position="29"/>
        <end position="65"/>
    </location>
</feature>
<dbReference type="InterPro" id="IPR052220">
    <property type="entry name" value="METTL25"/>
</dbReference>
<reference evidence="3" key="1">
    <citation type="submission" date="2022-01" db="EMBL/GenBank/DDBJ databases">
        <authorList>
            <person name="King R."/>
        </authorList>
    </citation>
    <scope>NUCLEOTIDE SEQUENCE</scope>
</reference>
<dbReference type="AlphaFoldDB" id="A0A9N9TG95"/>
<dbReference type="InterPro" id="IPR019191">
    <property type="entry name" value="Essential_protein_Yae1_N"/>
</dbReference>
<dbReference type="EMBL" id="OU900094">
    <property type="protein sequence ID" value="CAG9854557.1"/>
    <property type="molecule type" value="Genomic_DNA"/>
</dbReference>
<evidence type="ECO:0008006" key="5">
    <source>
        <dbReference type="Google" id="ProtNLM"/>
    </source>
</evidence>
<evidence type="ECO:0000313" key="3">
    <source>
        <dbReference type="EMBL" id="CAG9854557.1"/>
    </source>
</evidence>
<name>A0A9N9TG95_PHYSR</name>
<dbReference type="Pfam" id="PF13679">
    <property type="entry name" value="Methyltransf_32"/>
    <property type="match status" value="1"/>
</dbReference>
<protein>
    <recommendedName>
        <fullName evidence="5">Methyltransferase domain-containing protein</fullName>
    </recommendedName>
</protein>
<dbReference type="SUPFAM" id="SSF53335">
    <property type="entry name" value="S-adenosyl-L-methionine-dependent methyltransferases"/>
    <property type="match status" value="1"/>
</dbReference>
<sequence length="551" mass="63143">MQENLTEKDINDVFNDILFLEEKVIDEAYEEGYKIGAAQGNKEGYHLGYHRGAEIGSEVGYYLGVTEKYIDNYANFEEKPVKILRSLENLKQLILEFPQINSPEADVVVLKETIERLVNYLEPLLPLANVHMVDFFTKNVYETYLPAEIKSDLKKYKHRDVMDKLFNNDYSDLPNLKSYVTKSQEYTLKNLEVCLQTDSLIQKLSSNCSEPSRLKLNVFMNSKKSHEVDILSYVIAVLKNISGTTHLVDIGDGKGYLSSLLALHNKIPVLGVDASETNTDGSVKRIKKLSKVWNSITSDAAKESSQHLYKQITKYVDENVDFLSLVSNTFLAEPEGLGLIGLHTCGDLAPTCLKLFHKNESIRTICNVGCCYHLLSEIYEEDTKSGEFPMSNYLKEKNLKIGRAARMIAAQSMERILEKKEVPNVTLFYRALLEIILQRDFIVGDKNKQVGRFRKRPANFSEYVEKALKRLNLEPITKDCEILSLLKLYEEREYEVYIFFLLRNMLSPIIESLILLDRLLYLQELGLTNSYIVQFFDPVISPRCYGLVAMK</sequence>
<dbReference type="Pfam" id="PF09811">
    <property type="entry name" value="Yae1_N"/>
    <property type="match status" value="1"/>
</dbReference>
<feature type="domain" description="Methyltransferase" evidence="2">
    <location>
        <begin position="223"/>
        <end position="377"/>
    </location>
</feature>